<gene>
    <name evidence="1" type="ORF">NIES37_45960</name>
</gene>
<name>A0A1Z4N4J4_9CYAN</name>
<dbReference type="InterPro" id="IPR029063">
    <property type="entry name" value="SAM-dependent_MTases_sf"/>
</dbReference>
<dbReference type="Gene3D" id="3.40.50.150">
    <property type="entry name" value="Vaccinia Virus protein VP39"/>
    <property type="match status" value="1"/>
</dbReference>
<dbReference type="RefSeq" id="WP_096579606.1">
    <property type="nucleotide sequence ID" value="NZ_CAWNJS010000001.1"/>
</dbReference>
<keyword evidence="2" id="KW-1185">Reference proteome</keyword>
<dbReference type="AlphaFoldDB" id="A0A1Z4N4J4"/>
<accession>A0A1Z4N4J4</accession>
<protein>
    <submittedName>
        <fullName evidence="1">Type 11 methyltransferase</fullName>
    </submittedName>
</protein>
<dbReference type="PANTHER" id="PTHR43861:SF6">
    <property type="entry name" value="METHYLTRANSFERASE TYPE 11"/>
    <property type="match status" value="1"/>
</dbReference>
<dbReference type="Proteomes" id="UP000218785">
    <property type="component" value="Chromosome"/>
</dbReference>
<keyword evidence="1" id="KW-0808">Transferase</keyword>
<dbReference type="GO" id="GO:0008168">
    <property type="term" value="F:methyltransferase activity"/>
    <property type="evidence" value="ECO:0007669"/>
    <property type="project" value="UniProtKB-KW"/>
</dbReference>
<reference evidence="1 2" key="1">
    <citation type="submission" date="2017-06" db="EMBL/GenBank/DDBJ databases">
        <title>Genome sequencing of cyanobaciteial culture collection at National Institute for Environmental Studies (NIES).</title>
        <authorList>
            <person name="Hirose Y."/>
            <person name="Shimura Y."/>
            <person name="Fujisawa T."/>
            <person name="Nakamura Y."/>
            <person name="Kawachi M."/>
        </authorList>
    </citation>
    <scope>NUCLEOTIDE SEQUENCE [LARGE SCALE GENOMIC DNA]</scope>
    <source>
        <strain evidence="1 2">NIES-37</strain>
    </source>
</reference>
<dbReference type="EMBL" id="AP018248">
    <property type="protein sequence ID" value="BAZ00601.1"/>
    <property type="molecule type" value="Genomic_DNA"/>
</dbReference>
<dbReference type="GO" id="GO:0032259">
    <property type="term" value="P:methylation"/>
    <property type="evidence" value="ECO:0007669"/>
    <property type="project" value="UniProtKB-KW"/>
</dbReference>
<dbReference type="PANTHER" id="PTHR43861">
    <property type="entry name" value="TRANS-ACONITATE 2-METHYLTRANSFERASE-RELATED"/>
    <property type="match status" value="1"/>
</dbReference>
<organism evidence="1 2">
    <name type="scientific">Tolypothrix tenuis PCC 7101</name>
    <dbReference type="NCBI Taxonomy" id="231146"/>
    <lineage>
        <taxon>Bacteria</taxon>
        <taxon>Bacillati</taxon>
        <taxon>Cyanobacteriota</taxon>
        <taxon>Cyanophyceae</taxon>
        <taxon>Nostocales</taxon>
        <taxon>Tolypothrichaceae</taxon>
        <taxon>Tolypothrix</taxon>
    </lineage>
</organism>
<evidence type="ECO:0000313" key="2">
    <source>
        <dbReference type="Proteomes" id="UP000218785"/>
    </source>
</evidence>
<evidence type="ECO:0000313" key="1">
    <source>
        <dbReference type="EMBL" id="BAZ00601.1"/>
    </source>
</evidence>
<proteinExistence type="predicted"/>
<dbReference type="Pfam" id="PF13489">
    <property type="entry name" value="Methyltransf_23"/>
    <property type="match status" value="1"/>
</dbReference>
<dbReference type="CDD" id="cd02440">
    <property type="entry name" value="AdoMet_MTases"/>
    <property type="match status" value="1"/>
</dbReference>
<sequence>MSSVRDRLIETYADFYGRINDNIEPQALTLRDFQAMQLMYGELVRALPPNSKVLDLGCGTGFLLNWLSQQPGIVPIGVDSSVSQVEIAIRNLPGIEIDCDEGLHYLRQHPNKFSGIFCTDVLEHIPGKDLCLEWVEAAVSALQPGGFFYCRVPNAANLTGCYSRYMDFTHERAFTSTSLLQLMEVGGLKNCRIVPIRSAHLIGNLRLIIEYLLHRSIFLICGRGRERCFTYNVCAVGFKK</sequence>
<dbReference type="SUPFAM" id="SSF53335">
    <property type="entry name" value="S-adenosyl-L-methionine-dependent methyltransferases"/>
    <property type="match status" value="1"/>
</dbReference>
<dbReference type="KEGG" id="ttq:NIES37_45960"/>
<keyword evidence="1" id="KW-0489">Methyltransferase</keyword>